<keyword evidence="7 9" id="KW-0472">Membrane</keyword>
<reference evidence="11" key="1">
    <citation type="journal article" date="2014" name="Proc. Natl. Acad. Sci. U.S.A.">
        <title>Extensive sampling of basidiomycete genomes demonstrates inadequacy of the white-rot/brown-rot paradigm for wood decay fungi.</title>
        <authorList>
            <person name="Riley R."/>
            <person name="Salamov A.A."/>
            <person name="Brown D.W."/>
            <person name="Nagy L.G."/>
            <person name="Floudas D."/>
            <person name="Held B.W."/>
            <person name="Levasseur A."/>
            <person name="Lombard V."/>
            <person name="Morin E."/>
            <person name="Otillar R."/>
            <person name="Lindquist E.A."/>
            <person name="Sun H."/>
            <person name="LaButti K.M."/>
            <person name="Schmutz J."/>
            <person name="Jabbour D."/>
            <person name="Luo H."/>
            <person name="Baker S.E."/>
            <person name="Pisabarro A.G."/>
            <person name="Walton J.D."/>
            <person name="Blanchette R.A."/>
            <person name="Henrissat B."/>
            <person name="Martin F."/>
            <person name="Cullen D."/>
            <person name="Hibbett D.S."/>
            <person name="Grigoriev I.V."/>
        </authorList>
    </citation>
    <scope>NUCLEOTIDE SEQUENCE [LARGE SCALE GENOMIC DNA]</scope>
    <source>
        <strain evidence="11">FD-172 SS1</strain>
    </source>
</reference>
<feature type="transmembrane region" description="Helical" evidence="9">
    <location>
        <begin position="291"/>
        <end position="311"/>
    </location>
</feature>
<keyword evidence="4 9" id="KW-0812">Transmembrane</keyword>
<dbReference type="HOGENOM" id="CLU_064564_0_0_1"/>
<evidence type="ECO:0000256" key="9">
    <source>
        <dbReference type="SAM" id="Phobius"/>
    </source>
</evidence>
<evidence type="ECO:0000256" key="5">
    <source>
        <dbReference type="ARBA" id="ARBA00022824"/>
    </source>
</evidence>
<gene>
    <name evidence="10" type="ORF">BOTBODRAFT_36924</name>
</gene>
<evidence type="ECO:0008006" key="12">
    <source>
        <dbReference type="Google" id="ProtNLM"/>
    </source>
</evidence>
<keyword evidence="6 9" id="KW-1133">Transmembrane helix</keyword>
<dbReference type="InterPro" id="IPR009580">
    <property type="entry name" value="GPI_biosynthesis_protein_Pig-F"/>
</dbReference>
<feature type="transmembrane region" description="Helical" evidence="9">
    <location>
        <begin position="45"/>
        <end position="66"/>
    </location>
</feature>
<feature type="transmembrane region" description="Helical" evidence="9">
    <location>
        <begin position="110"/>
        <end position="132"/>
    </location>
</feature>
<name>A0A067MC98_BOTB1</name>
<dbReference type="UniPathway" id="UPA00196"/>
<dbReference type="AlphaFoldDB" id="A0A067MC98"/>
<organism evidence="10 11">
    <name type="scientific">Botryobasidium botryosum (strain FD-172 SS1)</name>
    <dbReference type="NCBI Taxonomy" id="930990"/>
    <lineage>
        <taxon>Eukaryota</taxon>
        <taxon>Fungi</taxon>
        <taxon>Dikarya</taxon>
        <taxon>Basidiomycota</taxon>
        <taxon>Agaricomycotina</taxon>
        <taxon>Agaricomycetes</taxon>
        <taxon>Cantharellales</taxon>
        <taxon>Botryobasidiaceae</taxon>
        <taxon>Botryobasidium</taxon>
    </lineage>
</organism>
<evidence type="ECO:0000256" key="4">
    <source>
        <dbReference type="ARBA" id="ARBA00022692"/>
    </source>
</evidence>
<evidence type="ECO:0000256" key="1">
    <source>
        <dbReference type="ARBA" id="ARBA00004477"/>
    </source>
</evidence>
<evidence type="ECO:0000256" key="8">
    <source>
        <dbReference type="SAM" id="MobiDB-lite"/>
    </source>
</evidence>
<evidence type="ECO:0000256" key="3">
    <source>
        <dbReference type="ARBA" id="ARBA00022502"/>
    </source>
</evidence>
<dbReference type="STRING" id="930990.A0A067MC98"/>
<protein>
    <recommendedName>
        <fullName evidence="12">PIG-F-domain-containing protein</fullName>
    </recommendedName>
</protein>
<dbReference type="GO" id="GO:0006506">
    <property type="term" value="P:GPI anchor biosynthetic process"/>
    <property type="evidence" value="ECO:0007669"/>
    <property type="project" value="UniProtKB-UniPathway"/>
</dbReference>
<dbReference type="Pfam" id="PF06699">
    <property type="entry name" value="PIG-F"/>
    <property type="match status" value="1"/>
</dbReference>
<evidence type="ECO:0000313" key="10">
    <source>
        <dbReference type="EMBL" id="KDQ09517.1"/>
    </source>
</evidence>
<feature type="transmembrane region" description="Helical" evidence="9">
    <location>
        <begin position="195"/>
        <end position="217"/>
    </location>
</feature>
<dbReference type="Proteomes" id="UP000027195">
    <property type="component" value="Unassembled WGS sequence"/>
</dbReference>
<evidence type="ECO:0000256" key="6">
    <source>
        <dbReference type="ARBA" id="ARBA00022989"/>
    </source>
</evidence>
<feature type="transmembrane region" description="Helical" evidence="9">
    <location>
        <begin position="252"/>
        <end position="271"/>
    </location>
</feature>
<evidence type="ECO:0000256" key="2">
    <source>
        <dbReference type="ARBA" id="ARBA00004687"/>
    </source>
</evidence>
<feature type="transmembrane region" description="Helical" evidence="9">
    <location>
        <begin position="165"/>
        <end position="189"/>
    </location>
</feature>
<dbReference type="InParanoid" id="A0A067MC98"/>
<feature type="region of interest" description="Disordered" evidence="8">
    <location>
        <begin position="1"/>
        <end position="35"/>
    </location>
</feature>
<keyword evidence="3" id="KW-0337">GPI-anchor biosynthesis</keyword>
<comment type="pathway">
    <text evidence="2">Glycolipid biosynthesis; glycosylphosphatidylinositol-anchor biosynthesis.</text>
</comment>
<proteinExistence type="predicted"/>
<keyword evidence="11" id="KW-1185">Reference proteome</keyword>
<comment type="subcellular location">
    <subcellularLocation>
        <location evidence="1">Endoplasmic reticulum membrane</location>
        <topology evidence="1">Multi-pass membrane protein</topology>
    </subcellularLocation>
</comment>
<evidence type="ECO:0000313" key="11">
    <source>
        <dbReference type="Proteomes" id="UP000027195"/>
    </source>
</evidence>
<dbReference type="OrthoDB" id="17366at2759"/>
<dbReference type="EMBL" id="KL198077">
    <property type="protein sequence ID" value="KDQ09517.1"/>
    <property type="molecule type" value="Genomic_DNA"/>
</dbReference>
<evidence type="ECO:0000256" key="7">
    <source>
        <dbReference type="ARBA" id="ARBA00023136"/>
    </source>
</evidence>
<sequence length="324" mass="34923">MSSKPTRRQAASDRGPSASQASTSSDSYQSQKGATDNIASPELPLLRYASLLGTHTVLLLFSVFYLPRTTLLPGSSPYASAYTSGSSYADPRTRQHPLLAPLTASPERTLGWACAGAAVLAGWWGGYMRIWVAGGKIGSKKENDKVGKTDENARKAKLVGEKFKVMGAAWAATLVGTFAFHAFIVLFGAPLTTHVLRTFLLSLLLSILTIYTAAYSLPLETRLRSFSLDRAPTSVWTKLFSEFSAGTSTERALVYPVLGTLIGCWLGAFALPLDWERPWQTWPLTPAFGAIAGHILGSVVSLVISGTLYLASLDQQQQTQSKVE</sequence>
<dbReference type="GO" id="GO:0005789">
    <property type="term" value="C:endoplasmic reticulum membrane"/>
    <property type="evidence" value="ECO:0007669"/>
    <property type="project" value="UniProtKB-SubCell"/>
</dbReference>
<feature type="compositionally biased region" description="Low complexity" evidence="8">
    <location>
        <begin position="17"/>
        <end position="31"/>
    </location>
</feature>
<accession>A0A067MC98</accession>
<keyword evidence="5" id="KW-0256">Endoplasmic reticulum</keyword>